<proteinExistence type="predicted"/>
<gene>
    <name evidence="2" type="ORF">EU348_08070</name>
</gene>
<dbReference type="GO" id="GO:0003677">
    <property type="term" value="F:DNA binding"/>
    <property type="evidence" value="ECO:0007669"/>
    <property type="project" value="UniProtKB-KW"/>
</dbReference>
<name>A0A411DL77_CHRID</name>
<dbReference type="GO" id="GO:0009035">
    <property type="term" value="F:type I site-specific deoxyribonuclease activity"/>
    <property type="evidence" value="ECO:0007669"/>
    <property type="project" value="UniProtKB-EC"/>
</dbReference>
<reference evidence="2" key="1">
    <citation type="submission" date="2019-01" db="EMBL/GenBank/DDBJ databases">
        <title>Whole Genome Sequencing for Putative Detection of Antimicrobial Resistance and Potential Virulence Factors in Chryseobacterium indologenes isolated from Nile Tilapia in Tanzania.</title>
        <authorList>
            <person name="Mwega E."/>
            <person name="Mutoloki S."/>
            <person name="Mugimba K."/>
            <person name="Colquhoun D."/>
            <person name="Mdegela R."/>
            <person name="Evensen O."/>
            <person name="Wasteson Y."/>
        </authorList>
    </citation>
    <scope>NUCLEOTIDE SEQUENCE [LARGE SCALE GENOMIC DNA]</scope>
    <source>
        <strain evidence="2">StR 01</strain>
    </source>
</reference>
<dbReference type="InterPro" id="IPR027417">
    <property type="entry name" value="P-loop_NTPase"/>
</dbReference>
<dbReference type="Gene3D" id="2.40.50.140">
    <property type="entry name" value="Nucleic acid-binding proteins"/>
    <property type="match status" value="1"/>
</dbReference>
<feature type="domain" description="Restriction endonuclease type I HsdR N-terminal" evidence="1">
    <location>
        <begin position="58"/>
        <end position="127"/>
    </location>
</feature>
<dbReference type="InterPro" id="IPR007409">
    <property type="entry name" value="Restrct_endonuc_type1_HsdR_N"/>
</dbReference>
<evidence type="ECO:0000259" key="1">
    <source>
        <dbReference type="Pfam" id="PF04313"/>
    </source>
</evidence>
<dbReference type="Gene3D" id="3.40.50.300">
    <property type="entry name" value="P-loop containing nucleotide triphosphate hydrolases"/>
    <property type="match status" value="1"/>
</dbReference>
<protein>
    <submittedName>
        <fullName evidence="2">RNA-binding protein</fullName>
    </submittedName>
</protein>
<sequence length="889" mass="102375">MNNIYIITNPQNITEGDVETQIILPLLTYQKPYGLGFGIQNIRSKSNLRNFIIEKGKKAKSYIPDFIVSIDGVPLIVVEAKRPNEDLDEAFREAALYAGEINKKFNTKINPCQYIIACDGTKIYAGKWDQEQPDFNIPNTSWDISDVNFSSFLESFSESFLQKDVTSVKQTIRSKTAFKNPLNLLGGKFIKDKTVSNSFGESISVQYQHLFNAAEESERKDIVENAYVKVIKHQSHVDPIDKLIRKKIRPSFEASIEISDNSTPTSLIEKIKESHNYNNQVLLLIGSVGSGKSTFVTYLKEVALEKEVSEKTIWVRLDFNNIALSKDEIYSWIKKQIINKLKKYNNHDYESIEFIEQLYSESIQGLLKGPISLLDKDSMEYKKILVEKILSFQDDLDLTLNCYIKLLVHEQNKNLIIILDNCDKRSLDDQLLMFNVANWVKDNIKAIVFLPLRDTTFDLHRNKQPLDTVIKDMTFRINPPSLKEVIYERIKYAMRLSERTHDKFYFLSNGWKVSYPSEDEISYLKSILTSLFQNNFFKQLISGLAGRDIRKGIEIFLDFCKSGHITDSEIVKMKQTKGTYSLPPHIVARVFMRGNRVYYSSNESRIKNIFALDPTDDLPDPFVRISILKWLDVRRKEKSSSGVIGFFKVSELVENLTRLGHSEKRIMKELNYLVNSLLIVNESQENTINTDDLIAIDLPGNTHLTLVKHADYLAACGEDFWYKEVKTAEGISNNLAGEGKYSHMSMQNVYNHSHEMFNALKEYNESYYKKYLEILPEEETIESLVNFDNLENTIKSFKEKISFDPYSELEPEQSYKTIVVTVKPYGVMCKVELGGHIGLISNRLLPDNFQQIYSPGDILSVSVLKYNSRYKKYDFSINAIDGEHISDNK</sequence>
<dbReference type="SUPFAM" id="SSF52540">
    <property type="entry name" value="P-loop containing nucleoside triphosphate hydrolases"/>
    <property type="match status" value="1"/>
</dbReference>
<dbReference type="Gene3D" id="3.90.1570.50">
    <property type="match status" value="1"/>
</dbReference>
<evidence type="ECO:0000313" key="2">
    <source>
        <dbReference type="EMBL" id="QBA21148.1"/>
    </source>
</evidence>
<dbReference type="GO" id="GO:0005524">
    <property type="term" value="F:ATP binding"/>
    <property type="evidence" value="ECO:0007669"/>
    <property type="project" value="UniProtKB-KW"/>
</dbReference>
<dbReference type="InterPro" id="IPR012340">
    <property type="entry name" value="NA-bd_OB-fold"/>
</dbReference>
<dbReference type="SUPFAM" id="SSF50249">
    <property type="entry name" value="Nucleic acid-binding proteins"/>
    <property type="match status" value="1"/>
</dbReference>
<dbReference type="GO" id="GO:0009307">
    <property type="term" value="P:DNA restriction-modification system"/>
    <property type="evidence" value="ECO:0007669"/>
    <property type="project" value="UniProtKB-KW"/>
</dbReference>
<dbReference type="AlphaFoldDB" id="A0A411DL77"/>
<dbReference type="EMBL" id="CP035532">
    <property type="protein sequence ID" value="QBA21148.1"/>
    <property type="molecule type" value="Genomic_DNA"/>
</dbReference>
<organism evidence="2">
    <name type="scientific">Chryseobacterium indologenes</name>
    <name type="common">Flavobacterium indologenes</name>
    <dbReference type="NCBI Taxonomy" id="253"/>
    <lineage>
        <taxon>Bacteria</taxon>
        <taxon>Pseudomonadati</taxon>
        <taxon>Bacteroidota</taxon>
        <taxon>Flavobacteriia</taxon>
        <taxon>Flavobacteriales</taxon>
        <taxon>Weeksellaceae</taxon>
        <taxon>Chryseobacterium group</taxon>
        <taxon>Chryseobacterium</taxon>
    </lineage>
</organism>
<dbReference type="Pfam" id="PF04313">
    <property type="entry name" value="HSDR_N"/>
    <property type="match status" value="1"/>
</dbReference>
<accession>A0A411DL77</accession>